<dbReference type="Gene3D" id="2.140.10.30">
    <property type="entry name" value="Dipeptidylpeptidase IV, N-terminal domain"/>
    <property type="match status" value="1"/>
</dbReference>
<organism evidence="3 4">
    <name type="scientific">Macrostomum lignano</name>
    <dbReference type="NCBI Taxonomy" id="282301"/>
    <lineage>
        <taxon>Eukaryota</taxon>
        <taxon>Metazoa</taxon>
        <taxon>Spiralia</taxon>
        <taxon>Lophotrochozoa</taxon>
        <taxon>Platyhelminthes</taxon>
        <taxon>Rhabditophora</taxon>
        <taxon>Macrostomorpha</taxon>
        <taxon>Macrostomida</taxon>
        <taxon>Macrostomidae</taxon>
        <taxon>Macrostomum</taxon>
    </lineage>
</organism>
<keyword evidence="3" id="KW-1185">Reference proteome</keyword>
<feature type="region of interest" description="Disordered" evidence="1">
    <location>
        <begin position="349"/>
        <end position="388"/>
    </location>
</feature>
<dbReference type="AlphaFoldDB" id="A0A1I8F8E5"/>
<evidence type="ECO:0000256" key="1">
    <source>
        <dbReference type="SAM" id="MobiDB-lite"/>
    </source>
</evidence>
<name>A0A1I8F8E5_9PLAT</name>
<protein>
    <submittedName>
        <fullName evidence="4">DPPIV_N domain-containing protein</fullName>
    </submittedName>
</protein>
<reference evidence="4" key="1">
    <citation type="submission" date="2016-11" db="UniProtKB">
        <authorList>
            <consortium name="WormBaseParasite"/>
        </authorList>
    </citation>
    <scope>IDENTIFICATION</scope>
</reference>
<dbReference type="Proteomes" id="UP000095280">
    <property type="component" value="Unplaced"/>
</dbReference>
<evidence type="ECO:0000259" key="2">
    <source>
        <dbReference type="Pfam" id="PF00930"/>
    </source>
</evidence>
<dbReference type="GO" id="GO:0006508">
    <property type="term" value="P:proteolysis"/>
    <property type="evidence" value="ECO:0007669"/>
    <property type="project" value="InterPro"/>
</dbReference>
<dbReference type="SUPFAM" id="SSF82171">
    <property type="entry name" value="DPP6 N-terminal domain-like"/>
    <property type="match status" value="1"/>
</dbReference>
<dbReference type="Pfam" id="PF00930">
    <property type="entry name" value="DPPIV_N"/>
    <property type="match status" value="1"/>
</dbReference>
<dbReference type="InterPro" id="IPR002469">
    <property type="entry name" value="Peptidase_S9B_N"/>
</dbReference>
<feature type="domain" description="Dipeptidylpeptidase IV N-terminal" evidence="2">
    <location>
        <begin position="24"/>
        <end position="61"/>
    </location>
</feature>
<dbReference type="WBParaSite" id="maker-unitig_23904-snap-gene-0.1-mRNA-1">
    <property type="protein sequence ID" value="maker-unitig_23904-snap-gene-0.1-mRNA-1"/>
    <property type="gene ID" value="maker-unitig_23904-snap-gene-0.1"/>
</dbReference>
<evidence type="ECO:0000313" key="4">
    <source>
        <dbReference type="WBParaSite" id="maker-unitig_23904-snap-gene-0.1-mRNA-1"/>
    </source>
</evidence>
<evidence type="ECO:0000313" key="3">
    <source>
        <dbReference type="Proteomes" id="UP000095280"/>
    </source>
</evidence>
<proteinExistence type="predicted"/>
<sequence length="388" mass="41776">MRPVRITDNLGDPARVVWCRGLVVRREEVLQSDNALWIAPGNLYLAYLQFNDTSVPAYSMPLSRLPDITLWIYDIKGAAGVALKPPTGVPTESYVTRLAWLNESHLLGWTGVRTIGYLGVCTALSGGDCRLLSGQNQVGWISPAKYDVAELLRLELPSQPSQPGSFWSAVLFLSCRDDNSDSYDATKMHVHSISATENAPSANCITCPRAGPDSHQLLLNLRIQPGRTQQKQSTGCCKNAWDQKPYKYFGHYCLSLVLVTLHVTLLSLCCPVPFRFAASSPADAQPQAGHPAVFHSGVGSTNLASSLFVISVSVDARGAPESGGSKFLFDIRRLQAICLGRTGKTSIDSPLGQLAQPAASTSTSPDHSGHRLGHGSRAPSACKCFASP</sequence>
<accession>A0A1I8F8E5</accession>